<gene>
    <name evidence="2" type="ORF">DEO72_LG6g876</name>
</gene>
<evidence type="ECO:0000256" key="1">
    <source>
        <dbReference type="SAM" id="Phobius"/>
    </source>
</evidence>
<proteinExistence type="predicted"/>
<feature type="transmembrane region" description="Helical" evidence="1">
    <location>
        <begin position="45"/>
        <end position="71"/>
    </location>
</feature>
<keyword evidence="3" id="KW-1185">Reference proteome</keyword>
<keyword evidence="1" id="KW-1133">Transmembrane helix</keyword>
<accession>A0A4D6M8M2</accession>
<keyword evidence="1" id="KW-0812">Transmembrane</keyword>
<keyword evidence="1" id="KW-0472">Membrane</keyword>
<organism evidence="2 3">
    <name type="scientific">Vigna unguiculata</name>
    <name type="common">Cowpea</name>
    <dbReference type="NCBI Taxonomy" id="3917"/>
    <lineage>
        <taxon>Eukaryota</taxon>
        <taxon>Viridiplantae</taxon>
        <taxon>Streptophyta</taxon>
        <taxon>Embryophyta</taxon>
        <taxon>Tracheophyta</taxon>
        <taxon>Spermatophyta</taxon>
        <taxon>Magnoliopsida</taxon>
        <taxon>eudicotyledons</taxon>
        <taxon>Gunneridae</taxon>
        <taxon>Pentapetalae</taxon>
        <taxon>rosids</taxon>
        <taxon>fabids</taxon>
        <taxon>Fabales</taxon>
        <taxon>Fabaceae</taxon>
        <taxon>Papilionoideae</taxon>
        <taxon>50 kb inversion clade</taxon>
        <taxon>NPAAA clade</taxon>
        <taxon>indigoferoid/millettioid clade</taxon>
        <taxon>Phaseoleae</taxon>
        <taxon>Vigna</taxon>
    </lineage>
</organism>
<protein>
    <submittedName>
        <fullName evidence="2">Uncharacterized protein</fullName>
    </submittedName>
</protein>
<reference evidence="2 3" key="1">
    <citation type="submission" date="2019-04" db="EMBL/GenBank/DDBJ databases">
        <title>An improved genome assembly and genetic linkage map for asparagus bean, Vigna unguiculata ssp. sesquipedialis.</title>
        <authorList>
            <person name="Xia Q."/>
            <person name="Zhang R."/>
            <person name="Dong Y."/>
        </authorList>
    </citation>
    <scope>NUCLEOTIDE SEQUENCE [LARGE SCALE GENOMIC DNA]</scope>
    <source>
        <tissue evidence="2">Leaf</tissue>
    </source>
</reference>
<name>A0A4D6M8M2_VIGUN</name>
<dbReference type="Proteomes" id="UP000501690">
    <property type="component" value="Linkage Group LG6"/>
</dbReference>
<dbReference type="AlphaFoldDB" id="A0A4D6M8M2"/>
<sequence length="93" mass="9900">MCFPANNGFARVDLCAAGSMDAVVRRGHGCFSYLRWWNVRRKTRWYASLLSLVAATGVAAGGTCAGVALAWTGAAKDGSGLPHAWSFCCAMRL</sequence>
<evidence type="ECO:0000313" key="2">
    <source>
        <dbReference type="EMBL" id="QCD96174.1"/>
    </source>
</evidence>
<dbReference type="EMBL" id="CP039350">
    <property type="protein sequence ID" value="QCD96174.1"/>
    <property type="molecule type" value="Genomic_DNA"/>
</dbReference>
<evidence type="ECO:0000313" key="3">
    <source>
        <dbReference type="Proteomes" id="UP000501690"/>
    </source>
</evidence>